<organism evidence="3 4">
    <name type="scientific">Natronospira elongata</name>
    <dbReference type="NCBI Taxonomy" id="3110268"/>
    <lineage>
        <taxon>Bacteria</taxon>
        <taxon>Pseudomonadati</taxon>
        <taxon>Pseudomonadota</taxon>
        <taxon>Gammaproteobacteria</taxon>
        <taxon>Natronospirales</taxon>
        <taxon>Natronospiraceae</taxon>
        <taxon>Natronospira</taxon>
    </lineage>
</organism>
<dbReference type="EMBL" id="JAYGII010000006">
    <property type="protein sequence ID" value="MEA5445160.1"/>
    <property type="molecule type" value="Genomic_DNA"/>
</dbReference>
<dbReference type="Pfam" id="PF01557">
    <property type="entry name" value="FAA_hydrolase"/>
    <property type="match status" value="1"/>
</dbReference>
<evidence type="ECO:0000313" key="3">
    <source>
        <dbReference type="EMBL" id="MEA5445160.1"/>
    </source>
</evidence>
<name>A0AAP6JDY0_9GAMM</name>
<dbReference type="PANTHER" id="PTHR11820">
    <property type="entry name" value="ACYLPYRUVASE"/>
    <property type="match status" value="1"/>
</dbReference>
<dbReference type="PANTHER" id="PTHR11820:SF7">
    <property type="entry name" value="ACYLPYRUVASE FAHD1, MITOCHONDRIAL"/>
    <property type="match status" value="1"/>
</dbReference>
<sequence length="214" mass="22965">MSGQDPAVTDASRIFCVGRNYADHAREMGAERPQQPVIFLKPGSACRAPGPASLPVGLGRVDYEGEIALLLSGELERPIVGLGLAVDLTLRDEQARLKQGRLPWDVAKAFDGSCLLGPFLPVDDHVLGHFQELSFVTKINGEERQRGDAGDMIFSPPELLSALSCYWAVRAGDVLLTGTPAGVGPLEAGDEIELQGLPGSPLGFERYQASWQLE</sequence>
<dbReference type="InterPro" id="IPR011234">
    <property type="entry name" value="Fumarylacetoacetase-like_C"/>
</dbReference>
<dbReference type="Proteomes" id="UP001302316">
    <property type="component" value="Unassembled WGS sequence"/>
</dbReference>
<evidence type="ECO:0000259" key="2">
    <source>
        <dbReference type="Pfam" id="PF01557"/>
    </source>
</evidence>
<evidence type="ECO:0000313" key="4">
    <source>
        <dbReference type="Proteomes" id="UP001302316"/>
    </source>
</evidence>
<dbReference type="InterPro" id="IPR036663">
    <property type="entry name" value="Fumarylacetoacetase_C_sf"/>
</dbReference>
<dbReference type="SUPFAM" id="SSF56529">
    <property type="entry name" value="FAH"/>
    <property type="match status" value="1"/>
</dbReference>
<gene>
    <name evidence="3" type="ORF">VCB98_04905</name>
</gene>
<feature type="domain" description="Fumarylacetoacetase-like C-terminal" evidence="2">
    <location>
        <begin position="14"/>
        <end position="195"/>
    </location>
</feature>
<reference evidence="3 4" key="1">
    <citation type="submission" date="2023-12" db="EMBL/GenBank/DDBJ databases">
        <title>Whole-genome sequencing of halo(alkali)philic microorganisms from hypersaline lakes.</title>
        <authorList>
            <person name="Sorokin D.Y."/>
            <person name="Merkel A.Y."/>
            <person name="Messina E."/>
            <person name="Yakimov M."/>
        </authorList>
    </citation>
    <scope>NUCLEOTIDE SEQUENCE [LARGE SCALE GENOMIC DNA]</scope>
    <source>
        <strain evidence="3 4">AB-CW1</strain>
    </source>
</reference>
<dbReference type="Gene3D" id="3.90.850.10">
    <property type="entry name" value="Fumarylacetoacetase-like, C-terminal domain"/>
    <property type="match status" value="1"/>
</dbReference>
<dbReference type="GO" id="GO:0018773">
    <property type="term" value="F:acetylpyruvate hydrolase activity"/>
    <property type="evidence" value="ECO:0007669"/>
    <property type="project" value="TreeGrafter"/>
</dbReference>
<keyword evidence="1" id="KW-0479">Metal-binding</keyword>
<protein>
    <submittedName>
        <fullName evidence="3">Fumarylacetoacetate hydrolase family protein</fullName>
    </submittedName>
</protein>
<evidence type="ECO:0000256" key="1">
    <source>
        <dbReference type="ARBA" id="ARBA00022723"/>
    </source>
</evidence>
<proteinExistence type="predicted"/>
<dbReference type="RefSeq" id="WP_346050789.1">
    <property type="nucleotide sequence ID" value="NZ_JAYGII010000006.1"/>
</dbReference>
<keyword evidence="4" id="KW-1185">Reference proteome</keyword>
<accession>A0AAP6JDY0</accession>
<keyword evidence="3" id="KW-0378">Hydrolase</keyword>
<dbReference type="GO" id="GO:0046872">
    <property type="term" value="F:metal ion binding"/>
    <property type="evidence" value="ECO:0007669"/>
    <property type="project" value="UniProtKB-KW"/>
</dbReference>
<comment type="caution">
    <text evidence="3">The sequence shown here is derived from an EMBL/GenBank/DDBJ whole genome shotgun (WGS) entry which is preliminary data.</text>
</comment>
<dbReference type="AlphaFoldDB" id="A0AAP6JDY0"/>